<proteinExistence type="predicted"/>
<dbReference type="AlphaFoldDB" id="A0A1S2VF16"/>
<comment type="caution">
    <text evidence="1">The sequence shown here is derived from an EMBL/GenBank/DDBJ whole genome shotgun (WGS) entry which is preliminary data.</text>
</comment>
<dbReference type="EMBL" id="MORL01000018">
    <property type="protein sequence ID" value="OIN56796.1"/>
    <property type="molecule type" value="Genomic_DNA"/>
</dbReference>
<accession>A0A1S2VF16</accession>
<sequence>MSGLTPNDMYMVQLLPDRSDCQEVQSIVYVLPPSLTRSATIYSVTNGNWDNPDTWSARRIPDKTDTVGIRHTVTIPDNTTGTAEYIMYYKAGRIIQKSGARLQTGY</sequence>
<dbReference type="Proteomes" id="UP000181790">
    <property type="component" value="Unassembled WGS sequence"/>
</dbReference>
<protein>
    <submittedName>
        <fullName evidence="1">Uncharacterized protein</fullName>
    </submittedName>
</protein>
<evidence type="ECO:0000313" key="1">
    <source>
        <dbReference type="EMBL" id="OIN56796.1"/>
    </source>
</evidence>
<organism evidence="1 2">
    <name type="scientific">Arsenicibacter rosenii</name>
    <dbReference type="NCBI Taxonomy" id="1750698"/>
    <lineage>
        <taxon>Bacteria</taxon>
        <taxon>Pseudomonadati</taxon>
        <taxon>Bacteroidota</taxon>
        <taxon>Cytophagia</taxon>
        <taxon>Cytophagales</taxon>
        <taxon>Spirosomataceae</taxon>
        <taxon>Arsenicibacter</taxon>
    </lineage>
</organism>
<keyword evidence="2" id="KW-1185">Reference proteome</keyword>
<evidence type="ECO:0000313" key="2">
    <source>
        <dbReference type="Proteomes" id="UP000181790"/>
    </source>
</evidence>
<reference evidence="1 2" key="1">
    <citation type="submission" date="2016-10" db="EMBL/GenBank/DDBJ databases">
        <title>Arsenicibacter rosenii gen. nov., sp. nov., an efficient arsenic-methylating bacterium isolated from an arsenic-contaminated paddy soil.</title>
        <authorList>
            <person name="Huang K."/>
        </authorList>
    </citation>
    <scope>NUCLEOTIDE SEQUENCE [LARGE SCALE GENOMIC DNA]</scope>
    <source>
        <strain evidence="1 2">SM-1</strain>
    </source>
</reference>
<name>A0A1S2VF16_9BACT</name>
<gene>
    <name evidence="1" type="ORF">BLX24_22740</name>
</gene>